<dbReference type="STRING" id="765911.Thivi_3693"/>
<keyword evidence="1" id="KW-0812">Transmembrane</keyword>
<dbReference type="EMBL" id="CP003154">
    <property type="protein sequence ID" value="AFL75543.1"/>
    <property type="molecule type" value="Genomic_DNA"/>
</dbReference>
<gene>
    <name evidence="2" type="ordered locus">Thivi_3693</name>
</gene>
<reference evidence="2 3" key="1">
    <citation type="submission" date="2012-06" db="EMBL/GenBank/DDBJ databases">
        <title>Complete sequence of Thiocystis violascens DSM 198.</title>
        <authorList>
            <consortium name="US DOE Joint Genome Institute"/>
            <person name="Lucas S."/>
            <person name="Han J."/>
            <person name="Lapidus A."/>
            <person name="Cheng J.-F."/>
            <person name="Goodwin L."/>
            <person name="Pitluck S."/>
            <person name="Peters L."/>
            <person name="Ovchinnikova G."/>
            <person name="Teshima H."/>
            <person name="Detter J.C."/>
            <person name="Han C."/>
            <person name="Tapia R."/>
            <person name="Land M."/>
            <person name="Hauser L."/>
            <person name="Kyrpides N."/>
            <person name="Ivanova N."/>
            <person name="Pagani I."/>
            <person name="Vogl K."/>
            <person name="Liu Z."/>
            <person name="Frigaard N.-U."/>
            <person name="Bryant D."/>
            <person name="Woyke T."/>
        </authorList>
    </citation>
    <scope>NUCLEOTIDE SEQUENCE [LARGE SCALE GENOMIC DNA]</scope>
    <source>
        <strain evidence="3">ATCC 17096 / DSM 198 / 6111</strain>
    </source>
</reference>
<accession>I3YEX5</accession>
<sequence length="36" mass="3668">MSFDALTIAGISAAILCGGFLVALVNRNGGTRSSKR</sequence>
<dbReference type="eggNOG" id="ENOG5033NTD">
    <property type="taxonomic scope" value="Bacteria"/>
</dbReference>
<evidence type="ECO:0000313" key="3">
    <source>
        <dbReference type="Proteomes" id="UP000006062"/>
    </source>
</evidence>
<organism evidence="2 3">
    <name type="scientific">Thiocystis violascens (strain ATCC 17096 / DSM 198 / 6111)</name>
    <name type="common">Chromatium violascens</name>
    <dbReference type="NCBI Taxonomy" id="765911"/>
    <lineage>
        <taxon>Bacteria</taxon>
        <taxon>Pseudomonadati</taxon>
        <taxon>Pseudomonadota</taxon>
        <taxon>Gammaproteobacteria</taxon>
        <taxon>Chromatiales</taxon>
        <taxon>Chromatiaceae</taxon>
        <taxon>Thiocystis</taxon>
    </lineage>
</organism>
<keyword evidence="3" id="KW-1185">Reference proteome</keyword>
<evidence type="ECO:0000313" key="2">
    <source>
        <dbReference type="EMBL" id="AFL75543.1"/>
    </source>
</evidence>
<keyword evidence="1" id="KW-1133">Transmembrane helix</keyword>
<proteinExistence type="predicted"/>
<name>I3YEX5_THIV6</name>
<dbReference type="Proteomes" id="UP000006062">
    <property type="component" value="Chromosome"/>
</dbReference>
<feature type="transmembrane region" description="Helical" evidence="1">
    <location>
        <begin position="6"/>
        <end position="26"/>
    </location>
</feature>
<keyword evidence="1" id="KW-0472">Membrane</keyword>
<evidence type="ECO:0000256" key="1">
    <source>
        <dbReference type="SAM" id="Phobius"/>
    </source>
</evidence>
<dbReference type="AlphaFoldDB" id="I3YEX5"/>
<dbReference type="HOGENOM" id="CLU_3359069_0_0_6"/>
<protein>
    <submittedName>
        <fullName evidence="2">Uncharacterized protein</fullName>
    </submittedName>
</protein>
<dbReference type="KEGG" id="tvi:Thivi_3693"/>